<dbReference type="InterPro" id="IPR010982">
    <property type="entry name" value="Lambda_DNA-bd_dom_sf"/>
</dbReference>
<dbReference type="AlphaFoldDB" id="A0A077AW27"/>
<dbReference type="Proteomes" id="UP000028926">
    <property type="component" value="Chromosome"/>
</dbReference>
<dbReference type="RefSeq" id="WP_038465154.1">
    <property type="nucleotide sequence ID" value="NZ_CP008941.1"/>
</dbReference>
<keyword evidence="3" id="KW-1185">Reference proteome</keyword>
<dbReference type="InterPro" id="IPR001387">
    <property type="entry name" value="Cro/C1-type_HTH"/>
</dbReference>
<sequence length="71" mass="8193">MPQSKTVPIEVHMGLQLKKRREELKLTQRDLAKLMKVTPQLLSKYETGLAKILPDRLYDLPKILSCCLNES</sequence>
<dbReference type="KEGG" id="paca:ID47_07500"/>
<name>A0A077AW27_9PROT</name>
<evidence type="ECO:0000259" key="1">
    <source>
        <dbReference type="PROSITE" id="PS50943"/>
    </source>
</evidence>
<protein>
    <recommendedName>
        <fullName evidence="1">HTH cro/C1-type domain-containing protein</fullName>
    </recommendedName>
</protein>
<organism evidence="2 3">
    <name type="scientific">Candidatus Odyssella acanthamoebae</name>
    <dbReference type="NCBI Taxonomy" id="91604"/>
    <lineage>
        <taxon>Bacteria</taxon>
        <taxon>Pseudomonadati</taxon>
        <taxon>Pseudomonadota</taxon>
        <taxon>Alphaproteobacteria</taxon>
        <taxon>Holosporales</taxon>
        <taxon>Candidatus Paracaedibacteraceae</taxon>
        <taxon>Candidatus Odyssella</taxon>
    </lineage>
</organism>
<dbReference type="CDD" id="cd00093">
    <property type="entry name" value="HTH_XRE"/>
    <property type="match status" value="1"/>
</dbReference>
<feature type="domain" description="HTH cro/C1-type" evidence="1">
    <location>
        <begin position="17"/>
        <end position="71"/>
    </location>
</feature>
<dbReference type="STRING" id="91604.ID47_07500"/>
<dbReference type="OrthoDB" id="9797172at2"/>
<dbReference type="Gene3D" id="1.10.260.40">
    <property type="entry name" value="lambda repressor-like DNA-binding domains"/>
    <property type="match status" value="1"/>
</dbReference>
<dbReference type="Pfam" id="PF01381">
    <property type="entry name" value="HTH_3"/>
    <property type="match status" value="1"/>
</dbReference>
<dbReference type="SUPFAM" id="SSF47413">
    <property type="entry name" value="lambda repressor-like DNA-binding domains"/>
    <property type="match status" value="1"/>
</dbReference>
<dbReference type="SMART" id="SM00530">
    <property type="entry name" value="HTH_XRE"/>
    <property type="match status" value="1"/>
</dbReference>
<evidence type="ECO:0000313" key="2">
    <source>
        <dbReference type="EMBL" id="AIK96601.1"/>
    </source>
</evidence>
<proteinExistence type="predicted"/>
<gene>
    <name evidence="2" type="ORF">ID47_07500</name>
</gene>
<dbReference type="EMBL" id="CP008941">
    <property type="protein sequence ID" value="AIK96601.1"/>
    <property type="molecule type" value="Genomic_DNA"/>
</dbReference>
<dbReference type="HOGENOM" id="CLU_2732542_0_0_5"/>
<accession>A0A077AW27</accession>
<dbReference type="PROSITE" id="PS50943">
    <property type="entry name" value="HTH_CROC1"/>
    <property type="match status" value="1"/>
</dbReference>
<evidence type="ECO:0000313" key="3">
    <source>
        <dbReference type="Proteomes" id="UP000028926"/>
    </source>
</evidence>
<reference evidence="2 3" key="1">
    <citation type="submission" date="2014-07" db="EMBL/GenBank/DDBJ databases">
        <title>Comparative genomic insights into amoeba endosymbionts belonging to the families of Holosporaceae and Candidatus Midichloriaceae within Rickettsiales.</title>
        <authorList>
            <person name="Wang Z."/>
            <person name="Wu M."/>
        </authorList>
    </citation>
    <scope>NUCLEOTIDE SEQUENCE [LARGE SCALE GENOMIC DNA]</scope>
    <source>
        <strain evidence="2">PRA3</strain>
    </source>
</reference>
<dbReference type="GO" id="GO:0003677">
    <property type="term" value="F:DNA binding"/>
    <property type="evidence" value="ECO:0007669"/>
    <property type="project" value="InterPro"/>
</dbReference>